<feature type="region of interest" description="Disordered" evidence="1">
    <location>
        <begin position="74"/>
        <end position="99"/>
    </location>
</feature>
<evidence type="ECO:0000313" key="3">
    <source>
        <dbReference type="Proteomes" id="UP000054498"/>
    </source>
</evidence>
<dbReference type="Proteomes" id="UP000054498">
    <property type="component" value="Unassembled WGS sequence"/>
</dbReference>
<evidence type="ECO:0000256" key="1">
    <source>
        <dbReference type="SAM" id="MobiDB-lite"/>
    </source>
</evidence>
<protein>
    <submittedName>
        <fullName evidence="2">Uncharacterized protein</fullName>
    </submittedName>
</protein>
<feature type="compositionally biased region" description="Pro residues" evidence="1">
    <location>
        <begin position="29"/>
        <end position="40"/>
    </location>
</feature>
<name>A0A0D2IVY3_9CHLO</name>
<proteinExistence type="predicted"/>
<dbReference type="RefSeq" id="XP_013891102.1">
    <property type="nucleotide sequence ID" value="XM_014035648.1"/>
</dbReference>
<evidence type="ECO:0000313" key="2">
    <source>
        <dbReference type="EMBL" id="KIY92082.1"/>
    </source>
</evidence>
<dbReference type="KEGG" id="mng:MNEG_15881"/>
<dbReference type="STRING" id="145388.A0A0D2IVY3"/>
<dbReference type="EMBL" id="KK105974">
    <property type="protein sequence ID" value="KIY92082.1"/>
    <property type="molecule type" value="Genomic_DNA"/>
</dbReference>
<dbReference type="OrthoDB" id="421075at2759"/>
<gene>
    <name evidence="2" type="ORF">MNEG_15881</name>
</gene>
<dbReference type="GeneID" id="25733586"/>
<keyword evidence="3" id="KW-1185">Reference proteome</keyword>
<organism evidence="2 3">
    <name type="scientific">Monoraphidium neglectum</name>
    <dbReference type="NCBI Taxonomy" id="145388"/>
    <lineage>
        <taxon>Eukaryota</taxon>
        <taxon>Viridiplantae</taxon>
        <taxon>Chlorophyta</taxon>
        <taxon>core chlorophytes</taxon>
        <taxon>Chlorophyceae</taxon>
        <taxon>CS clade</taxon>
        <taxon>Sphaeropleales</taxon>
        <taxon>Selenastraceae</taxon>
        <taxon>Monoraphidium</taxon>
    </lineage>
</organism>
<accession>A0A0D2IVY3</accession>
<sequence>MAGGGGSVPPSPRVALPSGARTPNNGSRTPPPAFGAPSPAPLLAAGGSLQHQGSFFGSLSIQNSLVVQLGANGAAGAPPSVPPSPGMPPRGGAAAAFSEHRHPSAARLCELVSNPMARCDAPASLDLQAASRELHAAAAAVASSIPSAGPLSSSGLLTPGGSGAFGGLAPPRLASAGPASGAATPRAGGLQPLSLGVGGMSRYGSFDYSHTFSHPQLASGGSATHLGAAGGGGAFGGAPGGANAAGGHVSPLLARDSEAIAQRMVHAFPWNKTGQAHLALALRRREAYLPSGAATLRLQCSWGGPHLTDWSCSDAALSARRSAARRKRRRAGLMTVLSRALAAGVASTSAFIALAELALDASDAAAALDAAKRGIKFVFDRSRAGQERARHAALMLNLLAAQAMSRCGQLEDATKVFGRLAARVSEGEVAFGNAAAPARAGA</sequence>
<feature type="compositionally biased region" description="Pro residues" evidence="1">
    <location>
        <begin position="79"/>
        <end position="88"/>
    </location>
</feature>
<feature type="region of interest" description="Disordered" evidence="1">
    <location>
        <begin position="1"/>
        <end position="45"/>
    </location>
</feature>
<reference evidence="2 3" key="1">
    <citation type="journal article" date="2013" name="BMC Genomics">
        <title>Reconstruction of the lipid metabolism for the microalga Monoraphidium neglectum from its genome sequence reveals characteristics suitable for biofuel production.</title>
        <authorList>
            <person name="Bogen C."/>
            <person name="Al-Dilaimi A."/>
            <person name="Albersmeier A."/>
            <person name="Wichmann J."/>
            <person name="Grundmann M."/>
            <person name="Rupp O."/>
            <person name="Lauersen K.J."/>
            <person name="Blifernez-Klassen O."/>
            <person name="Kalinowski J."/>
            <person name="Goesmann A."/>
            <person name="Mussgnug J.H."/>
            <person name="Kruse O."/>
        </authorList>
    </citation>
    <scope>NUCLEOTIDE SEQUENCE [LARGE SCALE GENOMIC DNA]</scope>
    <source>
        <strain evidence="2 3">SAG 48.87</strain>
    </source>
</reference>
<dbReference type="AlphaFoldDB" id="A0A0D2IVY3"/>